<evidence type="ECO:0000259" key="12">
    <source>
        <dbReference type="PROSITE" id="PS51007"/>
    </source>
</evidence>
<dbReference type="GO" id="GO:0020037">
    <property type="term" value="F:heme binding"/>
    <property type="evidence" value="ECO:0007669"/>
    <property type="project" value="InterPro"/>
</dbReference>
<dbReference type="PANTHER" id="PTHR31632">
    <property type="entry name" value="IRON TRANSPORTER FTH1"/>
    <property type="match status" value="1"/>
</dbReference>
<feature type="transmembrane region" description="Helical" evidence="10">
    <location>
        <begin position="398"/>
        <end position="422"/>
    </location>
</feature>
<evidence type="ECO:0000256" key="9">
    <source>
        <dbReference type="PROSITE-ProRule" id="PRU00433"/>
    </source>
</evidence>
<feature type="signal peptide" evidence="11">
    <location>
        <begin position="1"/>
        <end position="27"/>
    </location>
</feature>
<evidence type="ECO:0000256" key="2">
    <source>
        <dbReference type="ARBA" id="ARBA00008333"/>
    </source>
</evidence>
<dbReference type="SUPFAM" id="SSF46626">
    <property type="entry name" value="Cytochrome c"/>
    <property type="match status" value="1"/>
</dbReference>
<keyword evidence="5 9" id="KW-0479">Metal-binding</keyword>
<dbReference type="InterPro" id="IPR036909">
    <property type="entry name" value="Cyt_c-like_dom_sf"/>
</dbReference>
<dbReference type="Gene3D" id="1.10.760.10">
    <property type="entry name" value="Cytochrome c-like domain"/>
    <property type="match status" value="1"/>
</dbReference>
<feature type="transmembrane region" description="Helical" evidence="10">
    <location>
        <begin position="506"/>
        <end position="524"/>
    </location>
</feature>
<feature type="transmembrane region" description="Helical" evidence="10">
    <location>
        <begin position="544"/>
        <end position="565"/>
    </location>
</feature>
<feature type="domain" description="Cytochrome c" evidence="12">
    <location>
        <begin position="138"/>
        <end position="282"/>
    </location>
</feature>
<dbReference type="Proteomes" id="UP000439780">
    <property type="component" value="Unassembled WGS sequence"/>
</dbReference>
<dbReference type="OrthoDB" id="335174at2"/>
<keyword evidence="3 9" id="KW-0349">Heme</keyword>
<evidence type="ECO:0000256" key="4">
    <source>
        <dbReference type="ARBA" id="ARBA00022692"/>
    </source>
</evidence>
<dbReference type="InterPro" id="IPR009056">
    <property type="entry name" value="Cyt_c-like_dom"/>
</dbReference>
<feature type="chain" id="PRO_5032459615" evidence="11">
    <location>
        <begin position="28"/>
        <end position="652"/>
    </location>
</feature>
<evidence type="ECO:0000256" key="11">
    <source>
        <dbReference type="SAM" id="SignalP"/>
    </source>
</evidence>
<evidence type="ECO:0000256" key="3">
    <source>
        <dbReference type="ARBA" id="ARBA00022617"/>
    </source>
</evidence>
<dbReference type="PROSITE" id="PS51007">
    <property type="entry name" value="CYTC"/>
    <property type="match status" value="1"/>
</dbReference>
<organism evidence="13 14">
    <name type="scientific">Qipengyuania algicida</name>
    <dbReference type="NCBI Taxonomy" id="1836209"/>
    <lineage>
        <taxon>Bacteria</taxon>
        <taxon>Pseudomonadati</taxon>
        <taxon>Pseudomonadota</taxon>
        <taxon>Alphaproteobacteria</taxon>
        <taxon>Sphingomonadales</taxon>
        <taxon>Erythrobacteraceae</taxon>
        <taxon>Qipengyuania</taxon>
    </lineage>
</organism>
<dbReference type="Pfam" id="PF03239">
    <property type="entry name" value="FTR1"/>
    <property type="match status" value="1"/>
</dbReference>
<keyword evidence="8 10" id="KW-0472">Membrane</keyword>
<keyword evidence="7 9" id="KW-0408">Iron</keyword>
<dbReference type="PANTHER" id="PTHR31632:SF2">
    <property type="entry name" value="PLASMA MEMBRANE IRON PERMEASE"/>
    <property type="match status" value="1"/>
</dbReference>
<sequence length="652" mass="68514">MVRRLGGFLAILLIIVASGLMASPAAAQALEPATAQRVGTTWKLLDYIAVDYEGAVSGGKVTSDGEYAEMQEFAATIADELDQLPDRPRKAELVREARALHDQIAAKAPAARIASTSHTISGVLLEAYPVPVAPSRAPNVARGAALFADNCAACHGASGNGKGPDAAGLETPPIAFTDTARARKRSLAALEQVISQGIDGTAMQSFRDLPAEDRWALAFRAGAFAFSQADVRRGETLWQSSADIRARIPDLKALVTTTPEALGEQIGQARADAVMAYLRAHPEAVTARASGDAGKAIATTRARLGESVDAYRSGDRKRAKALALSAYLDGFEPIEPLLSAKDAGLMANIETRMGAFRAAIGDGIAPDALATQAGAIDTLLDDAERALAPGASSAVTTFAGAFAVLLREGLEALLIVVAMLAFLEKADRKDVLRYVHGGWTSALVAGGATWLVATYAIGISGASRELTEGFGSLFAAVVLLSVGIWMHGKAQAGQWQRYIQEKLARALGGQSGWLLFGLAFVVVYREVFETILFFAALWSQGNGAAMLAGTVAAVLVLAGVAWAMLRYSRQLPIASFFRYSSWLMAALTVVLAGKGVAALQEAGWIDIAPVSFVPRLSIVGLFPTLETVAAQILVLLALVLGFAVNRRRVAAD</sequence>
<evidence type="ECO:0000256" key="6">
    <source>
        <dbReference type="ARBA" id="ARBA00022989"/>
    </source>
</evidence>
<name>A0A845AHX2_9SPHN</name>
<dbReference type="GO" id="GO:0033573">
    <property type="term" value="C:high-affinity iron permease complex"/>
    <property type="evidence" value="ECO:0007669"/>
    <property type="project" value="InterPro"/>
</dbReference>
<dbReference type="AlphaFoldDB" id="A0A845AHX2"/>
<feature type="transmembrane region" description="Helical" evidence="10">
    <location>
        <begin position="434"/>
        <end position="457"/>
    </location>
</feature>
<dbReference type="GO" id="GO:0009055">
    <property type="term" value="F:electron transfer activity"/>
    <property type="evidence" value="ECO:0007669"/>
    <property type="project" value="InterPro"/>
</dbReference>
<gene>
    <name evidence="13" type="ORF">GRI58_13630</name>
</gene>
<dbReference type="InterPro" id="IPR004923">
    <property type="entry name" value="FTR1/Fip1/EfeU"/>
</dbReference>
<evidence type="ECO:0000256" key="8">
    <source>
        <dbReference type="ARBA" id="ARBA00023136"/>
    </source>
</evidence>
<feature type="transmembrane region" description="Helical" evidence="10">
    <location>
        <begin position="618"/>
        <end position="644"/>
    </location>
</feature>
<feature type="transmembrane region" description="Helical" evidence="10">
    <location>
        <begin position="577"/>
        <end position="598"/>
    </location>
</feature>
<comment type="caution">
    <text evidence="13">The sequence shown here is derived from an EMBL/GenBank/DDBJ whole genome shotgun (WGS) entry which is preliminary data.</text>
</comment>
<keyword evidence="6 10" id="KW-1133">Transmembrane helix</keyword>
<evidence type="ECO:0000313" key="13">
    <source>
        <dbReference type="EMBL" id="MXP29850.1"/>
    </source>
</evidence>
<evidence type="ECO:0000256" key="10">
    <source>
        <dbReference type="SAM" id="Phobius"/>
    </source>
</evidence>
<dbReference type="Pfam" id="PF13442">
    <property type="entry name" value="Cytochrome_CBB3"/>
    <property type="match status" value="1"/>
</dbReference>
<keyword evidence="11" id="KW-0732">Signal</keyword>
<comment type="subcellular location">
    <subcellularLocation>
        <location evidence="1">Membrane</location>
        <topology evidence="1">Multi-pass membrane protein</topology>
    </subcellularLocation>
</comment>
<evidence type="ECO:0000256" key="7">
    <source>
        <dbReference type="ARBA" id="ARBA00023004"/>
    </source>
</evidence>
<accession>A0A845AHX2</accession>
<dbReference type="GO" id="GO:0015093">
    <property type="term" value="F:ferrous iron transmembrane transporter activity"/>
    <property type="evidence" value="ECO:0007669"/>
    <property type="project" value="TreeGrafter"/>
</dbReference>
<keyword evidence="4 10" id="KW-0812">Transmembrane</keyword>
<dbReference type="EMBL" id="WTYA01000012">
    <property type="protein sequence ID" value="MXP29850.1"/>
    <property type="molecule type" value="Genomic_DNA"/>
</dbReference>
<reference evidence="13 14" key="1">
    <citation type="submission" date="2019-12" db="EMBL/GenBank/DDBJ databases">
        <title>Genomic-based taxomic classification of the family Erythrobacteraceae.</title>
        <authorList>
            <person name="Xu L."/>
        </authorList>
    </citation>
    <scope>NUCLEOTIDE SEQUENCE [LARGE SCALE GENOMIC DNA]</scope>
    <source>
        <strain evidence="13 14">KEMB 9005-328</strain>
    </source>
</reference>
<evidence type="ECO:0000256" key="5">
    <source>
        <dbReference type="ARBA" id="ARBA00022723"/>
    </source>
</evidence>
<proteinExistence type="inferred from homology"/>
<comment type="similarity">
    <text evidence="2">Belongs to the oxidase-dependent Fe transporter (OFeT) (TC 9.A.10.1) family.</text>
</comment>
<feature type="transmembrane region" description="Helical" evidence="10">
    <location>
        <begin position="469"/>
        <end position="486"/>
    </location>
</feature>
<evidence type="ECO:0000256" key="1">
    <source>
        <dbReference type="ARBA" id="ARBA00004141"/>
    </source>
</evidence>
<evidence type="ECO:0000313" key="14">
    <source>
        <dbReference type="Proteomes" id="UP000439780"/>
    </source>
</evidence>
<keyword evidence="14" id="KW-1185">Reference proteome</keyword>
<protein>
    <submittedName>
        <fullName evidence="13">C-type cytochrome</fullName>
    </submittedName>
</protein>
<dbReference type="GO" id="GO:0046872">
    <property type="term" value="F:metal ion binding"/>
    <property type="evidence" value="ECO:0007669"/>
    <property type="project" value="UniProtKB-KW"/>
</dbReference>